<accession>A0ABZ2ARD7</accession>
<organism evidence="1 2">
    <name type="scientific">Cryptococcus decagattii</name>
    <dbReference type="NCBI Taxonomy" id="1859122"/>
    <lineage>
        <taxon>Eukaryota</taxon>
        <taxon>Fungi</taxon>
        <taxon>Dikarya</taxon>
        <taxon>Basidiomycota</taxon>
        <taxon>Agaricomycotina</taxon>
        <taxon>Tremellomycetes</taxon>
        <taxon>Tremellales</taxon>
        <taxon>Cryptococcaceae</taxon>
        <taxon>Cryptococcus</taxon>
        <taxon>Cryptococcus gattii species complex</taxon>
    </lineage>
</organism>
<sequence length="181" mass="20027">MMKGSVYLLLAHINQGQGTKVKAKRKECLKKSDPATVEELLGGKTLEKYCFTEGKWKPSWAHLEFNGDVCLDDVSKKSNEGFYVPVGTILPLGASMQPMTAVKYGGYFPEGTSFSDGVFVPMHARMMNLLPQETTKPASKLSEESLCTIQQSTDEGGPGNCIRFDDNARHVMCLCVCFWMI</sequence>
<dbReference type="RefSeq" id="XP_064720324.1">
    <property type="nucleotide sequence ID" value="XM_064864252.1"/>
</dbReference>
<gene>
    <name evidence="1" type="ORF">IAS62_002389</name>
</gene>
<evidence type="ECO:0000313" key="1">
    <source>
        <dbReference type="EMBL" id="WVO21085.1"/>
    </source>
</evidence>
<dbReference type="GeneID" id="89989162"/>
<keyword evidence="2" id="KW-1185">Reference proteome</keyword>
<reference evidence="1 2" key="1">
    <citation type="submission" date="2024-01" db="EMBL/GenBank/DDBJ databases">
        <title>Comparative genomics of Cryptococcus and Kwoniella reveals pathogenesis evolution and contrasting modes of karyotype evolution via chromosome fusion or intercentromeric recombination.</title>
        <authorList>
            <person name="Coelho M.A."/>
            <person name="David-Palma M."/>
            <person name="Shea T."/>
            <person name="Bowers K."/>
            <person name="McGinley-Smith S."/>
            <person name="Mohammad A.W."/>
            <person name="Gnirke A."/>
            <person name="Yurkov A.M."/>
            <person name="Nowrousian M."/>
            <person name="Sun S."/>
            <person name="Cuomo C.A."/>
            <person name="Heitman J."/>
        </authorList>
    </citation>
    <scope>NUCLEOTIDE SEQUENCE [LARGE SCALE GENOMIC DNA]</scope>
    <source>
        <strain evidence="1 2">7685027</strain>
    </source>
</reference>
<dbReference type="Proteomes" id="UP001432216">
    <property type="component" value="Chromosome 4"/>
</dbReference>
<dbReference type="EMBL" id="CP143809">
    <property type="protein sequence ID" value="WVO21085.1"/>
    <property type="molecule type" value="Genomic_DNA"/>
</dbReference>
<proteinExistence type="predicted"/>
<evidence type="ECO:0000313" key="2">
    <source>
        <dbReference type="Proteomes" id="UP001432216"/>
    </source>
</evidence>
<protein>
    <submittedName>
        <fullName evidence="1">Uncharacterized protein</fullName>
    </submittedName>
</protein>
<name>A0ABZ2ARD7_9TREE</name>